<dbReference type="SUPFAM" id="SSF53613">
    <property type="entry name" value="Ribokinase-like"/>
    <property type="match status" value="1"/>
</dbReference>
<accession>A0A5C4SRN5</accession>
<dbReference type="Proteomes" id="UP000308713">
    <property type="component" value="Unassembled WGS sequence"/>
</dbReference>
<proteinExistence type="predicted"/>
<gene>
    <name evidence="4" type="ORF">FGF67_00810</name>
</gene>
<evidence type="ECO:0000256" key="1">
    <source>
        <dbReference type="ARBA" id="ARBA00004948"/>
    </source>
</evidence>
<keyword evidence="4" id="KW-0808">Transferase</keyword>
<evidence type="ECO:0000313" key="5">
    <source>
        <dbReference type="Proteomes" id="UP000308713"/>
    </source>
</evidence>
<dbReference type="InterPro" id="IPR029056">
    <property type="entry name" value="Ribokinase-like"/>
</dbReference>
<dbReference type="EC" id="2.7.1.49" evidence="2"/>
<keyword evidence="4" id="KW-0418">Kinase</keyword>
<evidence type="ECO:0000313" key="4">
    <source>
        <dbReference type="EMBL" id="TNJ47094.1"/>
    </source>
</evidence>
<dbReference type="AlphaFoldDB" id="A0A5C4SRN5"/>
<sequence length="259" mass="28867">MAAHQYILSIAGFDPSSGAGITSDIKTFEAHGLYGLSVCTAITVQNDVEFKACIWTDVKVIIAQIETLFNRFDIPVVKIGIVESWAVLSQIINTLKALNPHVKIIVDPVFKASAGFYFHTKEHQERLDSIWKQCYVITPNYDEIKSLYPELSVEATLERLSQHTNVYLKGGHRADKKGWDQLYHSAIVMVNLQPNVDKVYEKHGSGCVLASALASNIALGYLLEDAARLAKSYTEAFLNSSETLLGIHHHIKKTQHITE</sequence>
<dbReference type="PANTHER" id="PTHR20858:SF17">
    <property type="entry name" value="HYDROXYMETHYLPYRIMIDINE_PHOSPHOMETHYLPYRIMIDINE KINASE THI20-RELATED"/>
    <property type="match status" value="1"/>
</dbReference>
<dbReference type="InterPro" id="IPR013749">
    <property type="entry name" value="PM/HMP-P_kinase-1"/>
</dbReference>
<protein>
    <recommendedName>
        <fullName evidence="2">hydroxymethylpyrimidine kinase</fullName>
        <ecNumber evidence="2">2.7.1.49</ecNumber>
    </recommendedName>
</protein>
<feature type="domain" description="Pyridoxamine kinase/Phosphomethylpyrimidine kinase" evidence="3">
    <location>
        <begin position="14"/>
        <end position="241"/>
    </location>
</feature>
<comment type="pathway">
    <text evidence="1">Cofactor biosynthesis; thiamine diphosphate biosynthesis.</text>
</comment>
<organism evidence="4 5">
    <name type="scientific">Allotamlana fucoidanivorans</name>
    <dbReference type="NCBI Taxonomy" id="2583814"/>
    <lineage>
        <taxon>Bacteria</taxon>
        <taxon>Pseudomonadati</taxon>
        <taxon>Bacteroidota</taxon>
        <taxon>Flavobacteriia</taxon>
        <taxon>Flavobacteriales</taxon>
        <taxon>Flavobacteriaceae</taxon>
        <taxon>Allotamlana</taxon>
    </lineage>
</organism>
<dbReference type="PANTHER" id="PTHR20858">
    <property type="entry name" value="PHOSPHOMETHYLPYRIMIDINE KINASE"/>
    <property type="match status" value="1"/>
</dbReference>
<dbReference type="GO" id="GO:0009228">
    <property type="term" value="P:thiamine biosynthetic process"/>
    <property type="evidence" value="ECO:0007669"/>
    <property type="project" value="InterPro"/>
</dbReference>
<evidence type="ECO:0000259" key="3">
    <source>
        <dbReference type="Pfam" id="PF08543"/>
    </source>
</evidence>
<dbReference type="GO" id="GO:0008972">
    <property type="term" value="F:phosphomethylpyrimidine kinase activity"/>
    <property type="evidence" value="ECO:0007669"/>
    <property type="project" value="InterPro"/>
</dbReference>
<reference evidence="4 5" key="1">
    <citation type="submission" date="2019-05" db="EMBL/GenBank/DDBJ databases">
        <title>Tamlana fucoidanivorans sp. nov., isolated from the surface of algae collected from Fujian province in China.</title>
        <authorList>
            <person name="Li J."/>
        </authorList>
    </citation>
    <scope>NUCLEOTIDE SEQUENCE [LARGE SCALE GENOMIC DNA]</scope>
    <source>
        <strain evidence="4 5">CW2-9</strain>
    </source>
</reference>
<dbReference type="GO" id="GO:0005829">
    <property type="term" value="C:cytosol"/>
    <property type="evidence" value="ECO:0007669"/>
    <property type="project" value="TreeGrafter"/>
</dbReference>
<dbReference type="OrthoDB" id="9810880at2"/>
<dbReference type="GO" id="GO:0008902">
    <property type="term" value="F:hydroxymethylpyrimidine kinase activity"/>
    <property type="evidence" value="ECO:0007669"/>
    <property type="project" value="UniProtKB-EC"/>
</dbReference>
<comment type="caution">
    <text evidence="4">The sequence shown here is derived from an EMBL/GenBank/DDBJ whole genome shotgun (WGS) entry which is preliminary data.</text>
</comment>
<dbReference type="EMBL" id="VDCS01000001">
    <property type="protein sequence ID" value="TNJ47094.1"/>
    <property type="molecule type" value="Genomic_DNA"/>
</dbReference>
<dbReference type="RefSeq" id="WP_139694556.1">
    <property type="nucleotide sequence ID" value="NZ_CP074074.1"/>
</dbReference>
<dbReference type="CDD" id="cd01169">
    <property type="entry name" value="HMPP_kinase"/>
    <property type="match status" value="1"/>
</dbReference>
<name>A0A5C4SRN5_9FLAO</name>
<keyword evidence="5" id="KW-1185">Reference proteome</keyword>
<dbReference type="Pfam" id="PF08543">
    <property type="entry name" value="Phos_pyr_kin"/>
    <property type="match status" value="1"/>
</dbReference>
<dbReference type="InterPro" id="IPR004399">
    <property type="entry name" value="HMP/HMP-P_kinase_dom"/>
</dbReference>
<evidence type="ECO:0000256" key="2">
    <source>
        <dbReference type="ARBA" id="ARBA00012135"/>
    </source>
</evidence>
<dbReference type="Gene3D" id="3.40.1190.20">
    <property type="match status" value="1"/>
</dbReference>